<sequence length="108" mass="11314">MIKAAAPIIGGIICPPVEAEASTPPANSGLYPTLFINGMVNVPVPATFAKELPEIVPINPLARTAAFAGPPLKRPVREKAKSIKACAPPVSVRNAPRRINRNTKVAVT</sequence>
<name>A0A645H584_9ZZZZ</name>
<dbReference type="AntiFam" id="ANF00246">
    <property type="entry name" value="Shadow ORF (opposite dctM)"/>
</dbReference>
<protein>
    <submittedName>
        <fullName evidence="1">Uncharacterized protein</fullName>
    </submittedName>
</protein>
<proteinExistence type="predicted"/>
<evidence type="ECO:0000313" key="1">
    <source>
        <dbReference type="EMBL" id="MPN34158.1"/>
    </source>
</evidence>
<reference evidence="1" key="1">
    <citation type="submission" date="2019-08" db="EMBL/GenBank/DDBJ databases">
        <authorList>
            <person name="Kucharzyk K."/>
            <person name="Murdoch R.W."/>
            <person name="Higgins S."/>
            <person name="Loffler F."/>
        </authorList>
    </citation>
    <scope>NUCLEOTIDE SEQUENCE</scope>
</reference>
<dbReference type="EMBL" id="VSSQ01087048">
    <property type="protein sequence ID" value="MPN34158.1"/>
    <property type="molecule type" value="Genomic_DNA"/>
</dbReference>
<organism evidence="1">
    <name type="scientific">bioreactor metagenome</name>
    <dbReference type="NCBI Taxonomy" id="1076179"/>
    <lineage>
        <taxon>unclassified sequences</taxon>
        <taxon>metagenomes</taxon>
        <taxon>ecological metagenomes</taxon>
    </lineage>
</organism>
<gene>
    <name evidence="1" type="ORF">SDC9_181651</name>
</gene>
<accession>A0A645H584</accession>
<comment type="caution">
    <text evidence="1">The sequence shown here is derived from an EMBL/GenBank/DDBJ whole genome shotgun (WGS) entry which is preliminary data.</text>
</comment>
<dbReference type="AlphaFoldDB" id="A0A645H584"/>